<keyword evidence="1" id="KW-0813">Transport</keyword>
<dbReference type="SMART" id="SM00382">
    <property type="entry name" value="AAA"/>
    <property type="match status" value="1"/>
</dbReference>
<evidence type="ECO:0000256" key="1">
    <source>
        <dbReference type="ARBA" id="ARBA00022448"/>
    </source>
</evidence>
<evidence type="ECO:0000259" key="4">
    <source>
        <dbReference type="PROSITE" id="PS50893"/>
    </source>
</evidence>
<dbReference type="PANTHER" id="PTHR42939:SF1">
    <property type="entry name" value="ABC TRANSPORTER ATP-BINDING PROTEIN ALBC-RELATED"/>
    <property type="match status" value="1"/>
</dbReference>
<dbReference type="InterPro" id="IPR027417">
    <property type="entry name" value="P-loop_NTPase"/>
</dbReference>
<dbReference type="PROSITE" id="PS50893">
    <property type="entry name" value="ABC_TRANSPORTER_2"/>
    <property type="match status" value="1"/>
</dbReference>
<dbReference type="Gene3D" id="3.40.50.300">
    <property type="entry name" value="P-loop containing nucleotide triphosphate hydrolases"/>
    <property type="match status" value="1"/>
</dbReference>
<organism evidence="5">
    <name type="scientific">hydrothermal vent metagenome</name>
    <dbReference type="NCBI Taxonomy" id="652676"/>
    <lineage>
        <taxon>unclassified sequences</taxon>
        <taxon>metagenomes</taxon>
        <taxon>ecological metagenomes</taxon>
    </lineage>
</organism>
<dbReference type="GO" id="GO:0016887">
    <property type="term" value="F:ATP hydrolysis activity"/>
    <property type="evidence" value="ECO:0007669"/>
    <property type="project" value="InterPro"/>
</dbReference>
<evidence type="ECO:0000256" key="2">
    <source>
        <dbReference type="ARBA" id="ARBA00022741"/>
    </source>
</evidence>
<accession>A0A3B0RUW2</accession>
<dbReference type="Pfam" id="PF00005">
    <property type="entry name" value="ABC_tran"/>
    <property type="match status" value="1"/>
</dbReference>
<dbReference type="AlphaFoldDB" id="A0A3B0RUW2"/>
<dbReference type="SUPFAM" id="SSF52540">
    <property type="entry name" value="P-loop containing nucleoside triphosphate hydrolases"/>
    <property type="match status" value="1"/>
</dbReference>
<sequence length="285" mass="31507">MTNIITARNLSKSYGSFQALKNVNMTIQKGQIVGIIGANGAGKTTLLNSILGLGAYDGDLDVLGFDPYSQRDEMMKEICFISDVATLPKWIKVSEAIDFVEGVHPSFNRQKALGFLAGTSVPLDKKIRQLSKGMVVQVHLALIMSIDARILVLDEPTLGLDIIYRKKFYHQLLEDFFDEDRTILITTHQVDEIENILSQVVFIRDGQLILTADMEDISNQWLVLNPAPENNDAARALSPVSEQSLLGRTSFIFNGRSRAELAELGEVSRISLSDLFVTLMEGASS</sequence>
<protein>
    <submittedName>
        <fullName evidence="5">ABC transporter, ATP-binding protein</fullName>
    </submittedName>
</protein>
<dbReference type="InterPro" id="IPR003439">
    <property type="entry name" value="ABC_transporter-like_ATP-bd"/>
</dbReference>
<dbReference type="GO" id="GO:0005524">
    <property type="term" value="F:ATP binding"/>
    <property type="evidence" value="ECO:0007669"/>
    <property type="project" value="UniProtKB-KW"/>
</dbReference>
<dbReference type="EMBL" id="UOED01000074">
    <property type="protein sequence ID" value="VAV92208.1"/>
    <property type="molecule type" value="Genomic_DNA"/>
</dbReference>
<dbReference type="InterPro" id="IPR003593">
    <property type="entry name" value="AAA+_ATPase"/>
</dbReference>
<name>A0A3B0RUW2_9ZZZZ</name>
<evidence type="ECO:0000256" key="3">
    <source>
        <dbReference type="ARBA" id="ARBA00022840"/>
    </source>
</evidence>
<dbReference type="CDD" id="cd03230">
    <property type="entry name" value="ABC_DR_subfamily_A"/>
    <property type="match status" value="1"/>
</dbReference>
<proteinExistence type="predicted"/>
<feature type="domain" description="ABC transporter" evidence="4">
    <location>
        <begin position="5"/>
        <end position="230"/>
    </location>
</feature>
<evidence type="ECO:0000313" key="5">
    <source>
        <dbReference type="EMBL" id="VAV92208.1"/>
    </source>
</evidence>
<reference evidence="5" key="1">
    <citation type="submission" date="2018-06" db="EMBL/GenBank/DDBJ databases">
        <authorList>
            <person name="Zhirakovskaya E."/>
        </authorList>
    </citation>
    <scope>NUCLEOTIDE SEQUENCE</scope>
</reference>
<gene>
    <name evidence="5" type="ORF">MNBD_ALPHA02-885</name>
</gene>
<dbReference type="PANTHER" id="PTHR42939">
    <property type="entry name" value="ABC TRANSPORTER ATP-BINDING PROTEIN ALBC-RELATED"/>
    <property type="match status" value="1"/>
</dbReference>
<keyword evidence="3 5" id="KW-0067">ATP-binding</keyword>
<dbReference type="InterPro" id="IPR051782">
    <property type="entry name" value="ABC_Transporter_VariousFunc"/>
</dbReference>
<keyword evidence="2" id="KW-0547">Nucleotide-binding</keyword>